<name>A0A2Z6TSM5_9LACO</name>
<evidence type="ECO:0000313" key="3">
    <source>
        <dbReference type="Proteomes" id="UP000257317"/>
    </source>
</evidence>
<accession>A0A2Z6TSM5</accession>
<evidence type="ECO:0000256" key="1">
    <source>
        <dbReference type="SAM" id="Phobius"/>
    </source>
</evidence>
<keyword evidence="1" id="KW-0472">Membrane</keyword>
<feature type="transmembrane region" description="Helical" evidence="1">
    <location>
        <begin position="6"/>
        <end position="21"/>
    </location>
</feature>
<feature type="transmembrane region" description="Helical" evidence="1">
    <location>
        <begin position="33"/>
        <end position="55"/>
    </location>
</feature>
<gene>
    <name evidence="2" type="ORF">LrDSM24759_06230</name>
</gene>
<feature type="transmembrane region" description="Helical" evidence="1">
    <location>
        <begin position="107"/>
        <end position="126"/>
    </location>
</feature>
<evidence type="ECO:0000313" key="2">
    <source>
        <dbReference type="EMBL" id="GBG04709.1"/>
    </source>
</evidence>
<keyword evidence="3" id="KW-1185">Reference proteome</keyword>
<dbReference type="AlphaFoldDB" id="A0A2Z6TSM5"/>
<dbReference type="OrthoDB" id="4404008at2"/>
<comment type="caution">
    <text evidence="2">The sequence shown here is derived from an EMBL/GenBank/DDBJ whole genome shotgun (WGS) entry which is preliminary data.</text>
</comment>
<protein>
    <submittedName>
        <fullName evidence="2">Uncharacterized protein</fullName>
    </submittedName>
</protein>
<dbReference type="Proteomes" id="UP000257317">
    <property type="component" value="Unassembled WGS sequence"/>
</dbReference>
<keyword evidence="1" id="KW-1133">Transmembrane helix</keyword>
<proteinExistence type="predicted"/>
<feature type="transmembrane region" description="Helical" evidence="1">
    <location>
        <begin position="67"/>
        <end position="86"/>
    </location>
</feature>
<feature type="transmembrane region" description="Helical" evidence="1">
    <location>
        <begin position="146"/>
        <end position="165"/>
    </location>
</feature>
<organism evidence="2 3">
    <name type="scientific">Lactobacillus rodentium</name>
    <dbReference type="NCBI Taxonomy" id="947835"/>
    <lineage>
        <taxon>Bacteria</taxon>
        <taxon>Bacillati</taxon>
        <taxon>Bacillota</taxon>
        <taxon>Bacilli</taxon>
        <taxon>Lactobacillales</taxon>
        <taxon>Lactobacillaceae</taxon>
        <taxon>Lactobacillus</taxon>
    </lineage>
</organism>
<sequence>MTQIWPIFLGILIIPLIFIIFKEKGHFEFIKALVLFALMLIMSLLIFIALLYIAFLSMHIDKGLKLGNLFILVAIMIVIAGEFLYLGLRVWNKVFPFEVTILTIIEYYIQWTLIYFTVYQAVFANIDKVSHWVKYIKVGNILDPNLLAVIILPSFMSAWIGVVLFKKHIHAI</sequence>
<reference evidence="3" key="1">
    <citation type="submission" date="2018-03" db="EMBL/GenBank/DDBJ databases">
        <title>New taxa in the Lactobacillus gasseri group.</title>
        <authorList>
            <person name="Tanizawa Y."/>
            <person name="Tohno M."/>
            <person name="Endo A."/>
            <person name="Arita M."/>
        </authorList>
    </citation>
    <scope>NUCLEOTIDE SEQUENCE [LARGE SCALE GENOMIC DNA]</scope>
    <source>
        <strain evidence="3">DSM 24759</strain>
    </source>
</reference>
<keyword evidence="1" id="KW-0812">Transmembrane</keyword>
<dbReference type="RefSeq" id="WP_117118052.1">
    <property type="nucleotide sequence ID" value="NZ_BFBY01000003.1"/>
</dbReference>
<dbReference type="EMBL" id="BFBY01000003">
    <property type="protein sequence ID" value="GBG04709.1"/>
    <property type="molecule type" value="Genomic_DNA"/>
</dbReference>